<dbReference type="InterPro" id="IPR015943">
    <property type="entry name" value="WD40/YVTN_repeat-like_dom_sf"/>
</dbReference>
<protein>
    <recommendedName>
        <fullName evidence="8">BING4 C-terminal domain-containing protein</fullName>
    </recommendedName>
</protein>
<dbReference type="GO" id="GO:0032040">
    <property type="term" value="C:small-subunit processome"/>
    <property type="evidence" value="ECO:0007669"/>
    <property type="project" value="TreeGrafter"/>
</dbReference>
<dbReference type="InterPro" id="IPR019775">
    <property type="entry name" value="WD40_repeat_CS"/>
</dbReference>
<dbReference type="InterPro" id="IPR040315">
    <property type="entry name" value="WDR46/Utp7"/>
</dbReference>
<dbReference type="Pfam" id="PF00400">
    <property type="entry name" value="WD40"/>
    <property type="match status" value="2"/>
</dbReference>
<dbReference type="GO" id="GO:0030686">
    <property type="term" value="C:90S preribosome"/>
    <property type="evidence" value="ECO:0007669"/>
    <property type="project" value="TreeGrafter"/>
</dbReference>
<keyword evidence="2" id="KW-0698">rRNA processing</keyword>
<comment type="subcellular location">
    <subcellularLocation>
        <location evidence="1">Nucleus</location>
        <location evidence="1">Nucleolus</location>
    </subcellularLocation>
</comment>
<dbReference type="Pfam" id="PF08149">
    <property type="entry name" value="BING4CT"/>
    <property type="match status" value="1"/>
</dbReference>
<feature type="domain" description="BING4 C-terminal" evidence="8">
    <location>
        <begin position="276"/>
        <end position="368"/>
    </location>
</feature>
<evidence type="ECO:0000256" key="4">
    <source>
        <dbReference type="ARBA" id="ARBA00022737"/>
    </source>
</evidence>
<reference evidence="9" key="1">
    <citation type="journal article" date="2020" name="J. Eukaryot. Microbiol.">
        <title>De novo Sequencing, Assembly and Annotation of the Transcriptome for the Free-Living Testate Amoeba Arcella intermedia.</title>
        <authorList>
            <person name="Ribeiro G.M."/>
            <person name="Porfirio-Sousa A.L."/>
            <person name="Maurer-Alcala X.X."/>
            <person name="Katz L.A."/>
            <person name="Lahr D.J.G."/>
        </authorList>
    </citation>
    <scope>NUCLEOTIDE SEQUENCE</scope>
</reference>
<evidence type="ECO:0000256" key="6">
    <source>
        <dbReference type="PROSITE-ProRule" id="PRU00221"/>
    </source>
</evidence>
<evidence type="ECO:0000256" key="5">
    <source>
        <dbReference type="ARBA" id="ARBA00023242"/>
    </source>
</evidence>
<feature type="repeat" description="WD" evidence="6">
    <location>
        <begin position="201"/>
        <end position="242"/>
    </location>
</feature>
<keyword evidence="4" id="KW-0677">Repeat</keyword>
<organism evidence="9">
    <name type="scientific">Arcella intermedia</name>
    <dbReference type="NCBI Taxonomy" id="1963864"/>
    <lineage>
        <taxon>Eukaryota</taxon>
        <taxon>Amoebozoa</taxon>
        <taxon>Tubulinea</taxon>
        <taxon>Elardia</taxon>
        <taxon>Arcellinida</taxon>
        <taxon>Sphaerothecina</taxon>
        <taxon>Arcellidae</taxon>
        <taxon>Arcella</taxon>
    </lineage>
</organism>
<evidence type="ECO:0000256" key="1">
    <source>
        <dbReference type="ARBA" id="ARBA00004604"/>
    </source>
</evidence>
<dbReference type="EMBL" id="GIBP01002041">
    <property type="protein sequence ID" value="NDV31010.1"/>
    <property type="molecule type" value="Transcribed_RNA"/>
</dbReference>
<evidence type="ECO:0000256" key="2">
    <source>
        <dbReference type="ARBA" id="ARBA00022552"/>
    </source>
</evidence>
<dbReference type="SUPFAM" id="SSF50978">
    <property type="entry name" value="WD40 repeat-like"/>
    <property type="match status" value="1"/>
</dbReference>
<evidence type="ECO:0000313" key="9">
    <source>
        <dbReference type="EMBL" id="NDV31010.1"/>
    </source>
</evidence>
<dbReference type="Gene3D" id="2.130.10.10">
    <property type="entry name" value="YVTN repeat-like/Quinoprotein amine dehydrogenase"/>
    <property type="match status" value="2"/>
</dbReference>
<dbReference type="PANTHER" id="PTHR14085:SF3">
    <property type="entry name" value="WD REPEAT-CONTAINING PROTEIN 46"/>
    <property type="match status" value="1"/>
</dbReference>
<dbReference type="FunFam" id="2.130.10.10:FF:000378">
    <property type="entry name" value="U3 small nucleolar RNA-associated protein 7"/>
    <property type="match status" value="1"/>
</dbReference>
<keyword evidence="3 6" id="KW-0853">WD repeat</keyword>
<dbReference type="PANTHER" id="PTHR14085">
    <property type="entry name" value="WD-REPEAT PROTEIN BING4"/>
    <property type="match status" value="1"/>
</dbReference>
<feature type="region of interest" description="Disordered" evidence="7">
    <location>
        <begin position="392"/>
        <end position="421"/>
    </location>
</feature>
<dbReference type="InterPro" id="IPR001680">
    <property type="entry name" value="WD40_rpt"/>
</dbReference>
<name>A0A6B2L227_9EUKA</name>
<dbReference type="PROSITE" id="PS00678">
    <property type="entry name" value="WD_REPEATS_1"/>
    <property type="match status" value="1"/>
</dbReference>
<feature type="region of interest" description="Disordered" evidence="7">
    <location>
        <begin position="443"/>
        <end position="464"/>
    </location>
</feature>
<dbReference type="GO" id="GO:0000462">
    <property type="term" value="P:maturation of SSU-rRNA from tricistronic rRNA transcript (SSU-rRNA, 5.8S rRNA, LSU-rRNA)"/>
    <property type="evidence" value="ECO:0007669"/>
    <property type="project" value="TreeGrafter"/>
</dbReference>
<dbReference type="PROSITE" id="PS50082">
    <property type="entry name" value="WD_REPEATS_2"/>
    <property type="match status" value="1"/>
</dbReference>
<proteinExistence type="predicted"/>
<dbReference type="InterPro" id="IPR012952">
    <property type="entry name" value="BING4_C_dom"/>
</dbReference>
<keyword evidence="5" id="KW-0539">Nucleus</keyword>
<dbReference type="AlphaFoldDB" id="A0A6B2L227"/>
<dbReference type="PROSITE" id="PS50294">
    <property type="entry name" value="WD_REPEATS_REGION"/>
    <property type="match status" value="1"/>
</dbReference>
<accession>A0A6B2L227</accession>
<sequence length="464" mass="53154">MEQPGYFTSDEKPTWQYSQDEIAEAVDLNSANKIFSLELPEFGPYVFKYSNDGNFILLGGRKGHVAHFNWKTSNLLCELHLKETVRDVTYLHNETMFTVAQKKEAHIYDQAGVEIHRIKEHSFPHKLDFLPYHFLLVTTDNLGTIRWQDTSTGQMIASHSHTNGIAHALVQNRTNAIMFTGHQNGSVALWSPSVKEPVVKLLAHTGAVNDVAVSFDGLYCATAGIDNSLKIWDIRMFKEIRKTHTFKNVRSLDWSQTGLLASASEDTVSIWKLGELYMQHRVPKARRTKTPTGSTQFPSIERVRFCPYEDFLGISTIYGFSSVAIPGAGEANFDSREANPYQTRKQRREKTVVKLLDKIPPELITLNPNEITNISGLGKEYEQKKREMDFKRRYPGKDYLSSRQRKGKKAPTVEAKKQKAVIDAKSAEFEEQRIEETMIEEERRRKLKELPPEPEDALQRFRKT</sequence>
<evidence type="ECO:0000259" key="8">
    <source>
        <dbReference type="SMART" id="SM01033"/>
    </source>
</evidence>
<evidence type="ECO:0000256" key="3">
    <source>
        <dbReference type="ARBA" id="ARBA00022574"/>
    </source>
</evidence>
<dbReference type="SMART" id="SM01033">
    <property type="entry name" value="BING4CT"/>
    <property type="match status" value="1"/>
</dbReference>
<dbReference type="InterPro" id="IPR036322">
    <property type="entry name" value="WD40_repeat_dom_sf"/>
</dbReference>
<dbReference type="SMART" id="SM00320">
    <property type="entry name" value="WD40"/>
    <property type="match status" value="6"/>
</dbReference>
<evidence type="ECO:0000256" key="7">
    <source>
        <dbReference type="SAM" id="MobiDB-lite"/>
    </source>
</evidence>